<dbReference type="KEGG" id="mgod:E7746_10305"/>
<proteinExistence type="inferred from homology"/>
<sequence>MFKKLFTQIKNEWRSNLWLALEMLIVSVVLWFVVDYFYVTIYNYNLPRGFDASNCYRIGVAQLTDKSPEYIPDRSGDEIRQDVETLLSRIRMRPEVEFVSLSSNSYPYNGSNSGTSIRYDTIYPRNFAVYRNVTPDFVQVFRYEGARGETPAQLAEMLNRGEVLISDNLFMYDNVKGVDIVGEGLYLDGDTTRTYRIGAALNEVQYNDYGGWGDDLTLVVSRDVIDYGQEYCVRVKEGYTKDFIKNFMDDADRLYRVGNFYITDVKSFDQIRDNYQRSYTNQIRNFCVGMGFLLLNIFLGLLGTFWFRTQQRVSEIAIRMVNGATRSSIFGRLIGEGLLILTVVTVVAIGFDILISYLELNQWLNGNKYLSWGRTSLCVLISYVLMAIMISVGIAFPAYRAMHIQPTEALHDE</sequence>
<dbReference type="OrthoDB" id="973461at2"/>
<evidence type="ECO:0000313" key="10">
    <source>
        <dbReference type="Proteomes" id="UP000297031"/>
    </source>
</evidence>
<feature type="transmembrane region" description="Helical" evidence="7">
    <location>
        <begin position="20"/>
        <end position="39"/>
    </location>
</feature>
<dbReference type="PANTHER" id="PTHR30572:SF4">
    <property type="entry name" value="ABC TRANSPORTER PERMEASE YTRF"/>
    <property type="match status" value="1"/>
</dbReference>
<evidence type="ECO:0000256" key="7">
    <source>
        <dbReference type="SAM" id="Phobius"/>
    </source>
</evidence>
<dbReference type="GO" id="GO:0022857">
    <property type="term" value="F:transmembrane transporter activity"/>
    <property type="evidence" value="ECO:0007669"/>
    <property type="project" value="TreeGrafter"/>
</dbReference>
<name>A0A4P7VKT5_9BACT</name>
<accession>A0A4P7VKT5</accession>
<evidence type="ECO:0000256" key="6">
    <source>
        <dbReference type="ARBA" id="ARBA00038076"/>
    </source>
</evidence>
<dbReference type="GO" id="GO:0005886">
    <property type="term" value="C:plasma membrane"/>
    <property type="evidence" value="ECO:0007669"/>
    <property type="project" value="UniProtKB-SubCell"/>
</dbReference>
<dbReference type="Proteomes" id="UP000297031">
    <property type="component" value="Chromosome"/>
</dbReference>
<feature type="transmembrane region" description="Helical" evidence="7">
    <location>
        <begin position="288"/>
        <end position="308"/>
    </location>
</feature>
<comment type="subcellular location">
    <subcellularLocation>
        <location evidence="1">Cell membrane</location>
        <topology evidence="1">Multi-pass membrane protein</topology>
    </subcellularLocation>
</comment>
<feature type="transmembrane region" description="Helical" evidence="7">
    <location>
        <begin position="329"/>
        <end position="351"/>
    </location>
</feature>
<dbReference type="EMBL" id="CP039393">
    <property type="protein sequence ID" value="QCD36243.1"/>
    <property type="molecule type" value="Genomic_DNA"/>
</dbReference>
<evidence type="ECO:0000256" key="3">
    <source>
        <dbReference type="ARBA" id="ARBA00022692"/>
    </source>
</evidence>
<keyword evidence="2" id="KW-1003">Cell membrane</keyword>
<organism evidence="9 10">
    <name type="scientific">Muribaculum gordoncarteri</name>
    <dbReference type="NCBI Taxonomy" id="2530390"/>
    <lineage>
        <taxon>Bacteria</taxon>
        <taxon>Pseudomonadati</taxon>
        <taxon>Bacteroidota</taxon>
        <taxon>Bacteroidia</taxon>
        <taxon>Bacteroidales</taxon>
        <taxon>Muribaculaceae</taxon>
        <taxon>Muribaculum</taxon>
    </lineage>
</organism>
<evidence type="ECO:0000256" key="2">
    <source>
        <dbReference type="ARBA" id="ARBA00022475"/>
    </source>
</evidence>
<dbReference type="RefSeq" id="WP_136410723.1">
    <property type="nucleotide sequence ID" value="NZ_CANQMU010000003.1"/>
</dbReference>
<keyword evidence="10" id="KW-1185">Reference proteome</keyword>
<dbReference type="AlphaFoldDB" id="A0A4P7VKT5"/>
<reference evidence="9 10" key="1">
    <citation type="submission" date="2019-02" db="EMBL/GenBank/DDBJ databases">
        <title>Isolation and identification of novel species under the genus Muribaculum.</title>
        <authorList>
            <person name="Miyake S."/>
            <person name="Ding Y."/>
            <person name="Low A."/>
            <person name="Soh M."/>
            <person name="Seedorf H."/>
        </authorList>
    </citation>
    <scope>NUCLEOTIDE SEQUENCE [LARGE SCALE GENOMIC DNA]</scope>
    <source>
        <strain evidence="9 10">TLL-A4</strain>
    </source>
</reference>
<evidence type="ECO:0000256" key="4">
    <source>
        <dbReference type="ARBA" id="ARBA00022989"/>
    </source>
</evidence>
<feature type="transmembrane region" description="Helical" evidence="7">
    <location>
        <begin position="371"/>
        <end position="396"/>
    </location>
</feature>
<comment type="similarity">
    <text evidence="6">Belongs to the ABC-4 integral membrane protein family.</text>
</comment>
<evidence type="ECO:0000256" key="1">
    <source>
        <dbReference type="ARBA" id="ARBA00004651"/>
    </source>
</evidence>
<evidence type="ECO:0000256" key="5">
    <source>
        <dbReference type="ARBA" id="ARBA00023136"/>
    </source>
</evidence>
<dbReference type="InterPro" id="IPR050250">
    <property type="entry name" value="Macrolide_Exporter_MacB"/>
</dbReference>
<evidence type="ECO:0000259" key="8">
    <source>
        <dbReference type="Pfam" id="PF02687"/>
    </source>
</evidence>
<keyword evidence="4 7" id="KW-1133">Transmembrane helix</keyword>
<dbReference type="Pfam" id="PF02687">
    <property type="entry name" value="FtsX"/>
    <property type="match status" value="1"/>
</dbReference>
<feature type="domain" description="ABC3 transporter permease C-terminal" evidence="8">
    <location>
        <begin position="290"/>
        <end position="406"/>
    </location>
</feature>
<protein>
    <submittedName>
        <fullName evidence="9">ABC transporter permease</fullName>
    </submittedName>
</protein>
<dbReference type="PANTHER" id="PTHR30572">
    <property type="entry name" value="MEMBRANE COMPONENT OF TRANSPORTER-RELATED"/>
    <property type="match status" value="1"/>
</dbReference>
<keyword evidence="5 7" id="KW-0472">Membrane</keyword>
<keyword evidence="3 7" id="KW-0812">Transmembrane</keyword>
<dbReference type="InterPro" id="IPR003838">
    <property type="entry name" value="ABC3_permease_C"/>
</dbReference>
<evidence type="ECO:0000313" key="9">
    <source>
        <dbReference type="EMBL" id="QCD36243.1"/>
    </source>
</evidence>
<gene>
    <name evidence="9" type="ORF">E7746_10305</name>
</gene>